<reference evidence="7 8" key="1">
    <citation type="submission" date="2021-01" db="EMBL/GenBank/DDBJ databases">
        <title>Genomic Encyclopedia of Type Strains, Phase IV (KMG-IV): sequencing the most valuable type-strain genomes for metagenomic binning, comparative biology and taxonomic classification.</title>
        <authorList>
            <person name="Goeker M."/>
        </authorList>
    </citation>
    <scope>NUCLEOTIDE SEQUENCE [LARGE SCALE GENOMIC DNA]</scope>
    <source>
        <strain evidence="7 8">DSM 24436</strain>
    </source>
</reference>
<dbReference type="EMBL" id="JAFBDT010000009">
    <property type="protein sequence ID" value="MBM7561919.1"/>
    <property type="molecule type" value="Genomic_DNA"/>
</dbReference>
<dbReference type="InterPro" id="IPR005899">
    <property type="entry name" value="Na_pump_deCOase"/>
</dbReference>
<gene>
    <name evidence="7" type="ORF">JOC49_001460</name>
</gene>
<dbReference type="Pfam" id="PF04277">
    <property type="entry name" value="OAD_gamma"/>
    <property type="match status" value="1"/>
</dbReference>
<keyword evidence="8" id="KW-1185">Reference proteome</keyword>
<protein>
    <submittedName>
        <fullName evidence="7">Sodium pump decarboxylase gamma subunit</fullName>
    </submittedName>
</protein>
<keyword evidence="3 6" id="KW-0812">Transmembrane</keyword>
<evidence type="ECO:0000256" key="2">
    <source>
        <dbReference type="ARBA" id="ARBA00022475"/>
    </source>
</evidence>
<evidence type="ECO:0000256" key="3">
    <source>
        <dbReference type="ARBA" id="ARBA00022692"/>
    </source>
</evidence>
<evidence type="ECO:0000256" key="4">
    <source>
        <dbReference type="ARBA" id="ARBA00022989"/>
    </source>
</evidence>
<dbReference type="RefSeq" id="WP_204663879.1">
    <property type="nucleotide sequence ID" value="NZ_JAFBDT010000009.1"/>
</dbReference>
<dbReference type="NCBIfam" id="TIGR01195">
    <property type="entry name" value="oadG_fam"/>
    <property type="match status" value="1"/>
</dbReference>
<evidence type="ECO:0000313" key="8">
    <source>
        <dbReference type="Proteomes" id="UP000767854"/>
    </source>
</evidence>
<evidence type="ECO:0000256" key="1">
    <source>
        <dbReference type="ARBA" id="ARBA00004236"/>
    </source>
</evidence>
<sequence>MEILELFKHADTFAQMDMGDKLVATLYVILLGMGITFVALVIIMALTSLMSKIIMYMENGKKPAIKEVKKETVKPEPAPEVQESDDEALIAVITAAIAASMNTSMHNVVVSKITRVPDSTPAWGKAGRNDVMASRY</sequence>
<comment type="subcellular location">
    <subcellularLocation>
        <location evidence="1">Cell membrane</location>
    </subcellularLocation>
</comment>
<dbReference type="Proteomes" id="UP000767854">
    <property type="component" value="Unassembled WGS sequence"/>
</dbReference>
<accession>A0ABS2MRA6</accession>
<keyword evidence="5 6" id="KW-0472">Membrane</keyword>
<evidence type="ECO:0000256" key="6">
    <source>
        <dbReference type="SAM" id="Phobius"/>
    </source>
</evidence>
<comment type="caution">
    <text evidence="7">The sequence shown here is derived from an EMBL/GenBank/DDBJ whole genome shotgun (WGS) entry which is preliminary data.</text>
</comment>
<keyword evidence="4 6" id="KW-1133">Transmembrane helix</keyword>
<evidence type="ECO:0000256" key="5">
    <source>
        <dbReference type="ARBA" id="ARBA00023136"/>
    </source>
</evidence>
<name>A0ABS2MRA6_9FIRM</name>
<organism evidence="7 8">
    <name type="scientific">Fusibacter tunisiensis</name>
    <dbReference type="NCBI Taxonomy" id="1008308"/>
    <lineage>
        <taxon>Bacteria</taxon>
        <taxon>Bacillati</taxon>
        <taxon>Bacillota</taxon>
        <taxon>Clostridia</taxon>
        <taxon>Eubacteriales</taxon>
        <taxon>Eubacteriales Family XII. Incertae Sedis</taxon>
        <taxon>Fusibacter</taxon>
    </lineage>
</organism>
<keyword evidence="2" id="KW-1003">Cell membrane</keyword>
<proteinExistence type="predicted"/>
<feature type="transmembrane region" description="Helical" evidence="6">
    <location>
        <begin position="26"/>
        <end position="47"/>
    </location>
</feature>
<evidence type="ECO:0000313" key="7">
    <source>
        <dbReference type="EMBL" id="MBM7561919.1"/>
    </source>
</evidence>